<organism evidence="2 3">
    <name type="scientific">Lymnaea stagnalis</name>
    <name type="common">Great pond snail</name>
    <name type="synonym">Helix stagnalis</name>
    <dbReference type="NCBI Taxonomy" id="6523"/>
    <lineage>
        <taxon>Eukaryota</taxon>
        <taxon>Metazoa</taxon>
        <taxon>Spiralia</taxon>
        <taxon>Lophotrochozoa</taxon>
        <taxon>Mollusca</taxon>
        <taxon>Gastropoda</taxon>
        <taxon>Heterobranchia</taxon>
        <taxon>Euthyneura</taxon>
        <taxon>Panpulmonata</taxon>
        <taxon>Hygrophila</taxon>
        <taxon>Lymnaeoidea</taxon>
        <taxon>Lymnaeidae</taxon>
        <taxon>Lymnaea</taxon>
    </lineage>
</organism>
<comment type="caution">
    <text evidence="2">The sequence shown here is derived from an EMBL/GenBank/DDBJ whole genome shotgun (WGS) entry which is preliminary data.</text>
</comment>
<protein>
    <submittedName>
        <fullName evidence="2">Uncharacterized protein</fullName>
    </submittedName>
</protein>
<feature type="compositionally biased region" description="Polar residues" evidence="1">
    <location>
        <begin position="136"/>
        <end position="146"/>
    </location>
</feature>
<evidence type="ECO:0000256" key="1">
    <source>
        <dbReference type="SAM" id="MobiDB-lite"/>
    </source>
</evidence>
<feature type="non-terminal residue" evidence="2">
    <location>
        <position position="1"/>
    </location>
</feature>
<accession>A0AAV2I141</accession>
<feature type="compositionally biased region" description="Low complexity" evidence="1">
    <location>
        <begin position="39"/>
        <end position="53"/>
    </location>
</feature>
<evidence type="ECO:0000313" key="3">
    <source>
        <dbReference type="Proteomes" id="UP001497497"/>
    </source>
</evidence>
<feature type="non-terminal residue" evidence="2">
    <location>
        <position position="230"/>
    </location>
</feature>
<gene>
    <name evidence="2" type="ORF">GSLYS_00013522001</name>
</gene>
<keyword evidence="3" id="KW-1185">Reference proteome</keyword>
<feature type="region of interest" description="Disordered" evidence="1">
    <location>
        <begin position="29"/>
        <end position="90"/>
    </location>
</feature>
<proteinExistence type="predicted"/>
<feature type="region of interest" description="Disordered" evidence="1">
    <location>
        <begin position="124"/>
        <end position="182"/>
    </location>
</feature>
<sequence length="230" mass="25010">TLSAPVPTQSSSSTKIFLGHKRRIQDMCQESNTENSYHPPSKLSCKSPLPSAKLADEALDLSSSMHSKDHFDTNDEQCEQMRPMSPSTPFSSFGHCTCDSCISGSHRPFTPYFTEDLPRCLTPLDPGPANDFGPDSFTSDSRSQFSQDEDDDDYNDDDNDDNEEKEDDDEISQPLSQASAVKFYLPQTSVDGKLPGTSLSSVDAKLPGTSLSSVTAPIISIVSDKISKPG</sequence>
<reference evidence="2 3" key="1">
    <citation type="submission" date="2024-04" db="EMBL/GenBank/DDBJ databases">
        <authorList>
            <consortium name="Genoscope - CEA"/>
            <person name="William W."/>
        </authorList>
    </citation>
    <scope>NUCLEOTIDE SEQUENCE [LARGE SCALE GENOMIC DNA]</scope>
</reference>
<dbReference type="EMBL" id="CAXITT010000355">
    <property type="protein sequence ID" value="CAL1539789.1"/>
    <property type="molecule type" value="Genomic_DNA"/>
</dbReference>
<dbReference type="AlphaFoldDB" id="A0AAV2I141"/>
<evidence type="ECO:0000313" key="2">
    <source>
        <dbReference type="EMBL" id="CAL1539789.1"/>
    </source>
</evidence>
<feature type="compositionally biased region" description="Acidic residues" evidence="1">
    <location>
        <begin position="147"/>
        <end position="171"/>
    </location>
</feature>
<feature type="compositionally biased region" description="Polar residues" evidence="1">
    <location>
        <begin position="29"/>
        <end position="38"/>
    </location>
</feature>
<dbReference type="Proteomes" id="UP001497497">
    <property type="component" value="Unassembled WGS sequence"/>
</dbReference>
<name>A0AAV2I141_LYMST</name>